<comment type="subcellular location">
    <subcellularLocation>
        <location evidence="1">Cell membrane</location>
        <topology evidence="1">Multi-pass membrane protein</topology>
    </subcellularLocation>
</comment>
<feature type="compositionally biased region" description="Basic and acidic residues" evidence="9">
    <location>
        <begin position="655"/>
        <end position="664"/>
    </location>
</feature>
<dbReference type="Gene3D" id="3.40.50.300">
    <property type="entry name" value="P-loop containing nucleotide triphosphate hydrolases"/>
    <property type="match status" value="1"/>
</dbReference>
<proteinExistence type="predicted"/>
<dbReference type="Gene3D" id="1.20.1560.10">
    <property type="entry name" value="ABC transporter type 1, transmembrane domain"/>
    <property type="match status" value="1"/>
</dbReference>
<evidence type="ECO:0000259" key="12">
    <source>
        <dbReference type="PROSITE" id="PS50929"/>
    </source>
</evidence>
<dbReference type="InterPro" id="IPR039421">
    <property type="entry name" value="Type_1_exporter"/>
</dbReference>
<dbReference type="GO" id="GO:0016887">
    <property type="term" value="F:ATP hydrolysis activity"/>
    <property type="evidence" value="ECO:0007669"/>
    <property type="project" value="InterPro"/>
</dbReference>
<dbReference type="SUPFAM" id="SSF52540">
    <property type="entry name" value="P-loop containing nucleoside triphosphate hydrolases"/>
    <property type="match status" value="1"/>
</dbReference>
<keyword evidence="3" id="KW-1003">Cell membrane</keyword>
<keyword evidence="8 10" id="KW-0472">Membrane</keyword>
<dbReference type="InterPro" id="IPR003593">
    <property type="entry name" value="AAA+_ATPase"/>
</dbReference>
<evidence type="ECO:0000256" key="4">
    <source>
        <dbReference type="ARBA" id="ARBA00022692"/>
    </source>
</evidence>
<dbReference type="SMART" id="SM00382">
    <property type="entry name" value="AAA"/>
    <property type="match status" value="1"/>
</dbReference>
<comment type="caution">
    <text evidence="13">The sequence shown here is derived from an EMBL/GenBank/DDBJ whole genome shotgun (WGS) entry which is preliminary data.</text>
</comment>
<feature type="transmembrane region" description="Helical" evidence="10">
    <location>
        <begin position="181"/>
        <end position="203"/>
    </location>
</feature>
<feature type="transmembrane region" description="Helical" evidence="10">
    <location>
        <begin position="295"/>
        <end position="316"/>
    </location>
</feature>
<keyword evidence="2" id="KW-0813">Transport</keyword>
<keyword evidence="5" id="KW-0547">Nucleotide-binding</keyword>
<reference evidence="13 14" key="1">
    <citation type="submission" date="2022-03" db="EMBL/GenBank/DDBJ databases">
        <title>Metagenome-assembled genomes from swine fecal metagenomes.</title>
        <authorList>
            <person name="Holman D.B."/>
            <person name="Kommadath A."/>
        </authorList>
    </citation>
    <scope>NUCLEOTIDE SEQUENCE [LARGE SCALE GENOMIC DNA]</scope>
    <source>
        <strain evidence="13">SUG147</strain>
    </source>
</reference>
<feature type="transmembrane region" description="Helical" evidence="10">
    <location>
        <begin position="209"/>
        <end position="227"/>
    </location>
</feature>
<dbReference type="EMBL" id="JALEMU010000085">
    <property type="protein sequence ID" value="MCI5755724.1"/>
    <property type="molecule type" value="Genomic_DNA"/>
</dbReference>
<evidence type="ECO:0000256" key="2">
    <source>
        <dbReference type="ARBA" id="ARBA00022448"/>
    </source>
</evidence>
<dbReference type="AlphaFoldDB" id="A0AAE3FH63"/>
<dbReference type="Proteomes" id="UP001139365">
    <property type="component" value="Unassembled WGS sequence"/>
</dbReference>
<evidence type="ECO:0000256" key="6">
    <source>
        <dbReference type="ARBA" id="ARBA00022840"/>
    </source>
</evidence>
<evidence type="ECO:0000256" key="3">
    <source>
        <dbReference type="ARBA" id="ARBA00022475"/>
    </source>
</evidence>
<sequence>MGPGGFMPPPPPGDENRKNREPKPKSLREVPGYIWRTGTKFCYRLLYIFRLVWETRPWILFVMMFMALFNGIMPIVGATISAKLLNTLSDAYSTAVNGGEVIFAGIMAILLFYFGYLFINRIVAQISSIIMNIAGELVVNHVNVRIMTKAKEIDLADYDRPDFYEKLENASREAGHRPIQILNAGFTIISTVISMVSFIVVLWGVSPAAPIVIALLSIPSAVISFVYRRKNFLYMRRRSKDRRMMSYYSGLMTNKDMVKEVRMFGLSDTFIDRYNGVFSKYFGGLKKLFLQEGGLQIGVSFVSTVVNCLLFIYIARGVARGEYQVGDFSLYTGALTSIAAGIGTFISTTASIYEGTLFIDNMITFMNEERTVVPSLPEPRKVNRHAAHEFEFRDVSFRYPGTERDVISHVNLTVKAGDTVVLVGLNGAGKTTLIKLLTRLYDPTEGVILLDGHDIREYGVEELYSMFGIIFQDFGKYAVTVRENIMFGQISREEDDAVIRRAAEESNSAGFIEALPKKYDTPLMRYFEPDGIELSIGQWQKLSIARAFYSDTDVLILDEPTASLDAIAEQEIYRQFDELRRDRTTIFVSHRLSSATTADMIVVLENGKVVETGTHSELMRAGKQYCRLFSAQAERYLTKEQEKPRQPPEGNSGGNRRDDTAGEI</sequence>
<dbReference type="GO" id="GO:0005524">
    <property type="term" value="F:ATP binding"/>
    <property type="evidence" value="ECO:0007669"/>
    <property type="project" value="UniProtKB-KW"/>
</dbReference>
<dbReference type="PANTHER" id="PTHR43394:SF1">
    <property type="entry name" value="ATP-BINDING CASSETTE SUB-FAMILY B MEMBER 10, MITOCHONDRIAL"/>
    <property type="match status" value="1"/>
</dbReference>
<evidence type="ECO:0000256" key="10">
    <source>
        <dbReference type="SAM" id="Phobius"/>
    </source>
</evidence>
<dbReference type="PROSITE" id="PS50929">
    <property type="entry name" value="ABC_TM1F"/>
    <property type="match status" value="1"/>
</dbReference>
<feature type="compositionally biased region" description="Basic and acidic residues" evidence="9">
    <location>
        <begin position="14"/>
        <end position="25"/>
    </location>
</feature>
<dbReference type="PROSITE" id="PS50893">
    <property type="entry name" value="ABC_TRANSPORTER_2"/>
    <property type="match status" value="1"/>
</dbReference>
<evidence type="ECO:0000256" key="9">
    <source>
        <dbReference type="SAM" id="MobiDB-lite"/>
    </source>
</evidence>
<organism evidence="13 14">
    <name type="scientific">Candidatus Colimorpha enterica</name>
    <dbReference type="NCBI Taxonomy" id="3083063"/>
    <lineage>
        <taxon>Bacteria</taxon>
        <taxon>Pseudomonadati</taxon>
        <taxon>Bacteroidota</taxon>
        <taxon>Bacteroidia</taxon>
        <taxon>Bacteroidales</taxon>
        <taxon>Candidatus Colimorpha</taxon>
    </lineage>
</organism>
<evidence type="ECO:0000259" key="11">
    <source>
        <dbReference type="PROSITE" id="PS50893"/>
    </source>
</evidence>
<feature type="domain" description="ABC transmembrane type-1" evidence="12">
    <location>
        <begin position="61"/>
        <end position="354"/>
    </location>
</feature>
<feature type="compositionally biased region" description="Basic and acidic residues" evidence="9">
    <location>
        <begin position="636"/>
        <end position="646"/>
    </location>
</feature>
<keyword evidence="7 10" id="KW-1133">Transmembrane helix</keyword>
<protein>
    <submittedName>
        <fullName evidence="13">ABC transporter ATP-binding protein/permease</fullName>
    </submittedName>
</protein>
<feature type="transmembrane region" description="Helical" evidence="10">
    <location>
        <begin position="58"/>
        <end position="81"/>
    </location>
</feature>
<feature type="region of interest" description="Disordered" evidence="9">
    <location>
        <begin position="1"/>
        <end position="25"/>
    </location>
</feature>
<feature type="transmembrane region" description="Helical" evidence="10">
    <location>
        <begin position="101"/>
        <end position="119"/>
    </location>
</feature>
<dbReference type="FunFam" id="3.40.50.300:FF:000221">
    <property type="entry name" value="Multidrug ABC transporter ATP-binding protein"/>
    <property type="match status" value="1"/>
</dbReference>
<feature type="compositionally biased region" description="Pro residues" evidence="9">
    <location>
        <begin position="1"/>
        <end position="13"/>
    </location>
</feature>
<dbReference type="GO" id="GO:0005886">
    <property type="term" value="C:plasma membrane"/>
    <property type="evidence" value="ECO:0007669"/>
    <property type="project" value="UniProtKB-SubCell"/>
</dbReference>
<dbReference type="PANTHER" id="PTHR43394">
    <property type="entry name" value="ATP-DEPENDENT PERMEASE MDL1, MITOCHONDRIAL"/>
    <property type="match status" value="1"/>
</dbReference>
<evidence type="ECO:0000313" key="13">
    <source>
        <dbReference type="EMBL" id="MCI5755724.1"/>
    </source>
</evidence>
<dbReference type="InterPro" id="IPR011527">
    <property type="entry name" value="ABC1_TM_dom"/>
</dbReference>
<dbReference type="InterPro" id="IPR027417">
    <property type="entry name" value="P-loop_NTPase"/>
</dbReference>
<dbReference type="GO" id="GO:0015421">
    <property type="term" value="F:ABC-type oligopeptide transporter activity"/>
    <property type="evidence" value="ECO:0007669"/>
    <property type="project" value="TreeGrafter"/>
</dbReference>
<accession>A0AAE3FH63</accession>
<dbReference type="InterPro" id="IPR036640">
    <property type="entry name" value="ABC1_TM_sf"/>
</dbReference>
<feature type="domain" description="ABC transporter" evidence="11">
    <location>
        <begin position="390"/>
        <end position="631"/>
    </location>
</feature>
<evidence type="ECO:0000256" key="5">
    <source>
        <dbReference type="ARBA" id="ARBA00022741"/>
    </source>
</evidence>
<feature type="transmembrane region" description="Helical" evidence="10">
    <location>
        <begin position="328"/>
        <end position="353"/>
    </location>
</feature>
<dbReference type="SUPFAM" id="SSF90123">
    <property type="entry name" value="ABC transporter transmembrane region"/>
    <property type="match status" value="1"/>
</dbReference>
<feature type="region of interest" description="Disordered" evidence="9">
    <location>
        <begin position="636"/>
        <end position="664"/>
    </location>
</feature>
<dbReference type="Pfam" id="PF00005">
    <property type="entry name" value="ABC_tran"/>
    <property type="match status" value="1"/>
</dbReference>
<evidence type="ECO:0000256" key="1">
    <source>
        <dbReference type="ARBA" id="ARBA00004651"/>
    </source>
</evidence>
<keyword evidence="4 10" id="KW-0812">Transmembrane</keyword>
<evidence type="ECO:0000256" key="8">
    <source>
        <dbReference type="ARBA" id="ARBA00023136"/>
    </source>
</evidence>
<dbReference type="InterPro" id="IPR003439">
    <property type="entry name" value="ABC_transporter-like_ATP-bd"/>
</dbReference>
<evidence type="ECO:0000313" key="14">
    <source>
        <dbReference type="Proteomes" id="UP001139365"/>
    </source>
</evidence>
<name>A0AAE3FH63_9BACT</name>
<evidence type="ECO:0000256" key="7">
    <source>
        <dbReference type="ARBA" id="ARBA00022989"/>
    </source>
</evidence>
<gene>
    <name evidence="13" type="ORF">MR241_05465</name>
</gene>
<dbReference type="Pfam" id="PF00664">
    <property type="entry name" value="ABC_membrane"/>
    <property type="match status" value="1"/>
</dbReference>
<keyword evidence="6 13" id="KW-0067">ATP-binding</keyword>